<keyword evidence="2" id="KW-1185">Reference proteome</keyword>
<organism evidence="1 2">
    <name type="scientific">Tetranychus urticae</name>
    <name type="common">Two-spotted spider mite</name>
    <dbReference type="NCBI Taxonomy" id="32264"/>
    <lineage>
        <taxon>Eukaryota</taxon>
        <taxon>Metazoa</taxon>
        <taxon>Ecdysozoa</taxon>
        <taxon>Arthropoda</taxon>
        <taxon>Chelicerata</taxon>
        <taxon>Arachnida</taxon>
        <taxon>Acari</taxon>
        <taxon>Acariformes</taxon>
        <taxon>Trombidiformes</taxon>
        <taxon>Prostigmata</taxon>
        <taxon>Eleutherengona</taxon>
        <taxon>Raphignathae</taxon>
        <taxon>Tetranychoidea</taxon>
        <taxon>Tetranychidae</taxon>
        <taxon>Tetranychus</taxon>
    </lineage>
</organism>
<name>T1KCI3_TETUR</name>
<sequence>MVSWIKFEMQWAYSFLLVKHHLGY</sequence>
<proteinExistence type="predicted"/>
<dbReference type="Proteomes" id="UP000015104">
    <property type="component" value="Unassembled WGS sequence"/>
</dbReference>
<dbReference type="EMBL" id="CAEY01001960">
    <property type="status" value="NOT_ANNOTATED_CDS"/>
    <property type="molecule type" value="Genomic_DNA"/>
</dbReference>
<reference evidence="2" key="1">
    <citation type="submission" date="2011-08" db="EMBL/GenBank/DDBJ databases">
        <authorList>
            <person name="Rombauts S."/>
        </authorList>
    </citation>
    <scope>NUCLEOTIDE SEQUENCE</scope>
    <source>
        <strain evidence="2">London</strain>
    </source>
</reference>
<evidence type="ECO:0000313" key="2">
    <source>
        <dbReference type="Proteomes" id="UP000015104"/>
    </source>
</evidence>
<dbReference type="HOGENOM" id="CLU_3421538_0_0_1"/>
<evidence type="ECO:0000313" key="1">
    <source>
        <dbReference type="EnsemblMetazoa" id="tetur08g07720.1"/>
    </source>
</evidence>
<reference evidence="1" key="2">
    <citation type="submission" date="2015-06" db="UniProtKB">
        <authorList>
            <consortium name="EnsemblMetazoa"/>
        </authorList>
    </citation>
    <scope>IDENTIFICATION</scope>
</reference>
<accession>T1KCI3</accession>
<dbReference type="AlphaFoldDB" id="T1KCI3"/>
<dbReference type="EnsemblMetazoa" id="tetur08g07720.1">
    <property type="protein sequence ID" value="tetur08g07720.1"/>
    <property type="gene ID" value="tetur08g07720"/>
</dbReference>
<protein>
    <submittedName>
        <fullName evidence="1">Uncharacterized protein</fullName>
    </submittedName>
</protein>